<protein>
    <recommendedName>
        <fullName evidence="1">ABC transporter domain-containing protein</fullName>
    </recommendedName>
</protein>
<dbReference type="AlphaFoldDB" id="A0A382AM65"/>
<dbReference type="PROSITE" id="PS00211">
    <property type="entry name" value="ABC_TRANSPORTER_1"/>
    <property type="match status" value="1"/>
</dbReference>
<organism evidence="2">
    <name type="scientific">marine metagenome</name>
    <dbReference type="NCBI Taxonomy" id="408172"/>
    <lineage>
        <taxon>unclassified sequences</taxon>
        <taxon>metagenomes</taxon>
        <taxon>ecological metagenomes</taxon>
    </lineage>
</organism>
<feature type="domain" description="ABC transporter" evidence="1">
    <location>
        <begin position="4"/>
        <end position="93"/>
    </location>
</feature>
<dbReference type="Pfam" id="PF00005">
    <property type="entry name" value="ABC_tran"/>
    <property type="match status" value="1"/>
</dbReference>
<dbReference type="SUPFAM" id="SSF52540">
    <property type="entry name" value="P-loop containing nucleoside triphosphate hydrolases"/>
    <property type="match status" value="1"/>
</dbReference>
<dbReference type="Gene3D" id="3.40.50.300">
    <property type="entry name" value="P-loop containing nucleotide triphosphate hydrolases"/>
    <property type="match status" value="1"/>
</dbReference>
<dbReference type="InterPro" id="IPR017871">
    <property type="entry name" value="ABC_transporter-like_CS"/>
</dbReference>
<sequence>MAHIRSTKIGFIFQSFHLIPRLTAAENVEMPMVLSGLNSKERKKKVDNALARVSLTDRSDHRPEQLSGGQRQRVAIARSIVMEPDVLLADEPTGNLDSTSSKEIIKLIEELNKGGLTLIVVTHDTDIGSRSERLIELLDGKIVKDKKN</sequence>
<dbReference type="GO" id="GO:0022857">
    <property type="term" value="F:transmembrane transporter activity"/>
    <property type="evidence" value="ECO:0007669"/>
    <property type="project" value="TreeGrafter"/>
</dbReference>
<reference evidence="2" key="1">
    <citation type="submission" date="2018-05" db="EMBL/GenBank/DDBJ databases">
        <authorList>
            <person name="Lanie J.A."/>
            <person name="Ng W.-L."/>
            <person name="Kazmierczak K.M."/>
            <person name="Andrzejewski T.M."/>
            <person name="Davidsen T.M."/>
            <person name="Wayne K.J."/>
            <person name="Tettelin H."/>
            <person name="Glass J.I."/>
            <person name="Rusch D."/>
            <person name="Podicherti R."/>
            <person name="Tsui H.-C.T."/>
            <person name="Winkler M.E."/>
        </authorList>
    </citation>
    <scope>NUCLEOTIDE SEQUENCE</scope>
</reference>
<dbReference type="EMBL" id="UINC01025976">
    <property type="protein sequence ID" value="SVB02586.1"/>
    <property type="molecule type" value="Genomic_DNA"/>
</dbReference>
<evidence type="ECO:0000259" key="1">
    <source>
        <dbReference type="Pfam" id="PF00005"/>
    </source>
</evidence>
<gene>
    <name evidence="2" type="ORF">METZ01_LOCUS155440</name>
</gene>
<dbReference type="InterPro" id="IPR003439">
    <property type="entry name" value="ABC_transporter-like_ATP-bd"/>
</dbReference>
<accession>A0A382AM65</accession>
<dbReference type="GO" id="GO:0005886">
    <property type="term" value="C:plasma membrane"/>
    <property type="evidence" value="ECO:0007669"/>
    <property type="project" value="TreeGrafter"/>
</dbReference>
<dbReference type="InterPro" id="IPR027417">
    <property type="entry name" value="P-loop_NTPase"/>
</dbReference>
<name>A0A382AM65_9ZZZZ</name>
<dbReference type="InterPro" id="IPR015854">
    <property type="entry name" value="ABC_transpr_LolD-like"/>
</dbReference>
<proteinExistence type="predicted"/>
<dbReference type="PANTHER" id="PTHR24220">
    <property type="entry name" value="IMPORT ATP-BINDING PROTEIN"/>
    <property type="match status" value="1"/>
</dbReference>
<dbReference type="GO" id="GO:0016887">
    <property type="term" value="F:ATP hydrolysis activity"/>
    <property type="evidence" value="ECO:0007669"/>
    <property type="project" value="InterPro"/>
</dbReference>
<evidence type="ECO:0000313" key="2">
    <source>
        <dbReference type="EMBL" id="SVB02586.1"/>
    </source>
</evidence>
<dbReference type="PANTHER" id="PTHR24220:SF86">
    <property type="entry name" value="ABC TRANSPORTER ABCH.1"/>
    <property type="match status" value="1"/>
</dbReference>
<dbReference type="GO" id="GO:0005524">
    <property type="term" value="F:ATP binding"/>
    <property type="evidence" value="ECO:0007669"/>
    <property type="project" value="InterPro"/>
</dbReference>